<keyword evidence="6 7" id="KW-0472">Membrane</keyword>
<keyword evidence="4 7" id="KW-0812">Transmembrane</keyword>
<feature type="transmembrane region" description="Helical" evidence="7">
    <location>
        <begin position="32"/>
        <end position="52"/>
    </location>
</feature>
<comment type="subcellular location">
    <subcellularLocation>
        <location evidence="1">Membrane</location>
        <topology evidence="1">Multi-pass membrane protein</topology>
    </subcellularLocation>
</comment>
<dbReference type="PANTHER" id="PTHR36838">
    <property type="entry name" value="AUXIN EFFLUX CARRIER FAMILY PROTEIN"/>
    <property type="match status" value="1"/>
</dbReference>
<dbReference type="InterPro" id="IPR004776">
    <property type="entry name" value="Mem_transp_PIN-like"/>
</dbReference>
<evidence type="ECO:0000256" key="1">
    <source>
        <dbReference type="ARBA" id="ARBA00004141"/>
    </source>
</evidence>
<dbReference type="EMBL" id="CACVAV010000047">
    <property type="protein sequence ID" value="CAA6802808.1"/>
    <property type="molecule type" value="Genomic_DNA"/>
</dbReference>
<evidence type="ECO:0000256" key="2">
    <source>
        <dbReference type="ARBA" id="ARBA00022448"/>
    </source>
</evidence>
<dbReference type="GO" id="GO:0055085">
    <property type="term" value="P:transmembrane transport"/>
    <property type="evidence" value="ECO:0007669"/>
    <property type="project" value="InterPro"/>
</dbReference>
<dbReference type="AlphaFoldDB" id="A0A6S6SJ02"/>
<organism evidence="8">
    <name type="scientific">uncultured Thiotrichaceae bacterium</name>
    <dbReference type="NCBI Taxonomy" id="298394"/>
    <lineage>
        <taxon>Bacteria</taxon>
        <taxon>Pseudomonadati</taxon>
        <taxon>Pseudomonadota</taxon>
        <taxon>Gammaproteobacteria</taxon>
        <taxon>Thiotrichales</taxon>
        <taxon>Thiotrichaceae</taxon>
        <taxon>environmental samples</taxon>
    </lineage>
</organism>
<feature type="transmembrane region" description="Helical" evidence="7">
    <location>
        <begin position="164"/>
        <end position="184"/>
    </location>
</feature>
<protein>
    <submittedName>
        <fullName evidence="8">Transporter</fullName>
    </submittedName>
</protein>
<dbReference type="PANTHER" id="PTHR36838:SF3">
    <property type="entry name" value="TRANSPORTER AUXIN EFFLUX CARRIER EC FAMILY"/>
    <property type="match status" value="1"/>
</dbReference>
<reference evidence="8" key="1">
    <citation type="submission" date="2020-01" db="EMBL/GenBank/DDBJ databases">
        <authorList>
            <person name="Meier V. D."/>
            <person name="Meier V D."/>
        </authorList>
    </citation>
    <scope>NUCLEOTIDE SEQUENCE</scope>
    <source>
        <strain evidence="8">HLG_WM_MAG_08</strain>
    </source>
</reference>
<name>A0A6S6SJ02_9GAMM</name>
<accession>A0A6S6SJ02</accession>
<sequence length="211" mass="22956">MDVLNLSLPLFGLVLLGWLAARWKKIPESGLAWMQFYIIYVALPALFFQILRQTPVEQLTNFRFILGTTGTTLVIFALAFLFGRILQKNKTAVATMQGVAGSYSNIGYMGPALTLSALGEAAVVPTALILCFDNAMLFTIVPILMAMGMDNNNEGILKVLYKRVLLHPFILATIAGVSAAYIQLEIPQAIDQILTNLKNSAAPSALFTMGV</sequence>
<gene>
    <name evidence="8" type="ORF">HELGO_WM72877</name>
</gene>
<evidence type="ECO:0000256" key="6">
    <source>
        <dbReference type="ARBA" id="ARBA00023136"/>
    </source>
</evidence>
<dbReference type="GO" id="GO:0016020">
    <property type="term" value="C:membrane"/>
    <property type="evidence" value="ECO:0007669"/>
    <property type="project" value="UniProtKB-SubCell"/>
</dbReference>
<evidence type="ECO:0000256" key="7">
    <source>
        <dbReference type="SAM" id="Phobius"/>
    </source>
</evidence>
<feature type="transmembrane region" description="Helical" evidence="7">
    <location>
        <begin position="64"/>
        <end position="86"/>
    </location>
</feature>
<evidence type="ECO:0000313" key="8">
    <source>
        <dbReference type="EMBL" id="CAA6802808.1"/>
    </source>
</evidence>
<feature type="transmembrane region" description="Helical" evidence="7">
    <location>
        <begin position="122"/>
        <end position="144"/>
    </location>
</feature>
<dbReference type="Pfam" id="PF03547">
    <property type="entry name" value="Mem_trans"/>
    <property type="match status" value="1"/>
</dbReference>
<keyword evidence="3" id="KW-1003">Cell membrane</keyword>
<keyword evidence="5 7" id="KW-1133">Transmembrane helix</keyword>
<proteinExistence type="predicted"/>
<keyword evidence="2" id="KW-0813">Transport</keyword>
<evidence type="ECO:0000256" key="4">
    <source>
        <dbReference type="ARBA" id="ARBA00022692"/>
    </source>
</evidence>
<evidence type="ECO:0000256" key="3">
    <source>
        <dbReference type="ARBA" id="ARBA00022475"/>
    </source>
</evidence>
<feature type="non-terminal residue" evidence="8">
    <location>
        <position position="211"/>
    </location>
</feature>
<evidence type="ECO:0000256" key="5">
    <source>
        <dbReference type="ARBA" id="ARBA00022989"/>
    </source>
</evidence>